<proteinExistence type="inferred from homology"/>
<dbReference type="PANTHER" id="PTHR23131:SF0">
    <property type="entry name" value="ENDORIBONUCLEASE LACTB2"/>
    <property type="match status" value="1"/>
</dbReference>
<dbReference type="GO" id="GO:0046872">
    <property type="term" value="F:metal ion binding"/>
    <property type="evidence" value="ECO:0007669"/>
    <property type="project" value="UniProtKB-KW"/>
</dbReference>
<keyword evidence="4" id="KW-0862">Zinc</keyword>
<dbReference type="GO" id="GO:0031123">
    <property type="term" value="P:RNA 3'-end processing"/>
    <property type="evidence" value="ECO:0007669"/>
    <property type="project" value="UniProtKB-ARBA"/>
</dbReference>
<evidence type="ECO:0000259" key="6">
    <source>
        <dbReference type="SMART" id="SM00849"/>
    </source>
</evidence>
<keyword evidence="3" id="KW-0378">Hydrolase</keyword>
<evidence type="ECO:0000256" key="5">
    <source>
        <dbReference type="ARBA" id="ARBA00069358"/>
    </source>
</evidence>
<dbReference type="CDD" id="cd07722">
    <property type="entry name" value="LACTB2-like_MBL-fold"/>
    <property type="match status" value="1"/>
</dbReference>
<protein>
    <recommendedName>
        <fullName evidence="5">Beta-lactamase-like protein 2 homolog</fullName>
    </recommendedName>
</protein>
<evidence type="ECO:0000256" key="3">
    <source>
        <dbReference type="ARBA" id="ARBA00022801"/>
    </source>
</evidence>
<dbReference type="InterPro" id="IPR047921">
    <property type="entry name" value="LACTB2-like_MBL-fold"/>
</dbReference>
<evidence type="ECO:0000313" key="7">
    <source>
        <dbReference type="EMBL" id="CAH0108731.1"/>
    </source>
</evidence>
<evidence type="ECO:0000256" key="1">
    <source>
        <dbReference type="ARBA" id="ARBA00006759"/>
    </source>
</evidence>
<dbReference type="SMART" id="SM00849">
    <property type="entry name" value="Lactamase_B"/>
    <property type="match status" value="1"/>
</dbReference>
<dbReference type="PANTHER" id="PTHR23131">
    <property type="entry name" value="ENDORIBONUCLEASE LACTB2"/>
    <property type="match status" value="1"/>
</dbReference>
<dbReference type="InterPro" id="IPR041516">
    <property type="entry name" value="LACTB2_WH"/>
</dbReference>
<dbReference type="InterPro" id="IPR036388">
    <property type="entry name" value="WH-like_DNA-bd_sf"/>
</dbReference>
<dbReference type="GO" id="GO:0016787">
    <property type="term" value="F:hydrolase activity"/>
    <property type="evidence" value="ECO:0007669"/>
    <property type="project" value="UniProtKB-KW"/>
</dbReference>
<feature type="domain" description="Metallo-beta-lactamase" evidence="6">
    <location>
        <begin position="29"/>
        <end position="196"/>
    </location>
</feature>
<dbReference type="Gene3D" id="1.10.10.10">
    <property type="entry name" value="Winged helix-like DNA-binding domain superfamily/Winged helix DNA-binding domain"/>
    <property type="match status" value="1"/>
</dbReference>
<dbReference type="GO" id="GO:0003727">
    <property type="term" value="F:single-stranded RNA binding"/>
    <property type="evidence" value="ECO:0007669"/>
    <property type="project" value="TreeGrafter"/>
</dbReference>
<dbReference type="GO" id="GO:0005759">
    <property type="term" value="C:mitochondrial matrix"/>
    <property type="evidence" value="ECO:0007669"/>
    <property type="project" value="TreeGrafter"/>
</dbReference>
<dbReference type="InterPro" id="IPR050662">
    <property type="entry name" value="Sec-metab_biosynth-thioest"/>
</dbReference>
<gene>
    <name evidence="7" type="ORF">DGAL_LOCUS12131</name>
</gene>
<dbReference type="Gene3D" id="3.60.15.10">
    <property type="entry name" value="Ribonuclease Z/Hydroxyacylglutathione hydrolase-like"/>
    <property type="match status" value="1"/>
</dbReference>
<sequence>MNILPRISQLSPRVIHILGCNPGPFTLQGTNTYLIGTGKRRILLDTGDGQVPEYFDLLKSVLKEQQVTLDHILVSHWHPDHVGGVETIQQSINKDCKVSKFHIEERPTEYEKLTDGQEVSVEGASLKLSYSSPNRVYHTPGHSTDHIILHLEEENALFSGDCILGEGTAVFEDLYDYMNSLKTILRLNPSKIYPGHGPSIEDPIQRIEYYIHHRNERERQILEYLSSNRGNKMSAMDIVKDSSLYLAAERNVELHLKKLEKEGKVKKSAILWSKI</sequence>
<dbReference type="EMBL" id="CAKKLH010000287">
    <property type="protein sequence ID" value="CAH0108731.1"/>
    <property type="molecule type" value="Genomic_DNA"/>
</dbReference>
<comment type="caution">
    <text evidence="7">The sequence shown here is derived from an EMBL/GenBank/DDBJ whole genome shotgun (WGS) entry which is preliminary data.</text>
</comment>
<evidence type="ECO:0000313" key="8">
    <source>
        <dbReference type="Proteomes" id="UP000789390"/>
    </source>
</evidence>
<keyword evidence="2" id="KW-0479">Metal-binding</keyword>
<dbReference type="SUPFAM" id="SSF56281">
    <property type="entry name" value="Metallo-hydrolase/oxidoreductase"/>
    <property type="match status" value="1"/>
</dbReference>
<reference evidence="7" key="1">
    <citation type="submission" date="2021-11" db="EMBL/GenBank/DDBJ databases">
        <authorList>
            <person name="Schell T."/>
        </authorList>
    </citation>
    <scope>NUCLEOTIDE SEQUENCE</scope>
    <source>
        <strain evidence="7">M5</strain>
    </source>
</reference>
<accession>A0A8J2RZY4</accession>
<evidence type="ECO:0000256" key="4">
    <source>
        <dbReference type="ARBA" id="ARBA00022833"/>
    </source>
</evidence>
<dbReference type="InterPro" id="IPR001279">
    <property type="entry name" value="Metallo-B-lactamas"/>
</dbReference>
<dbReference type="InterPro" id="IPR036866">
    <property type="entry name" value="RibonucZ/Hydroxyglut_hydro"/>
</dbReference>
<dbReference type="Proteomes" id="UP000789390">
    <property type="component" value="Unassembled WGS sequence"/>
</dbReference>
<dbReference type="GO" id="GO:0004521">
    <property type="term" value="F:RNA endonuclease activity"/>
    <property type="evidence" value="ECO:0007669"/>
    <property type="project" value="TreeGrafter"/>
</dbReference>
<name>A0A8J2RZY4_9CRUS</name>
<keyword evidence="8" id="KW-1185">Reference proteome</keyword>
<dbReference type="Pfam" id="PF00753">
    <property type="entry name" value="Lactamase_B"/>
    <property type="match status" value="1"/>
</dbReference>
<organism evidence="7 8">
    <name type="scientific">Daphnia galeata</name>
    <dbReference type="NCBI Taxonomy" id="27404"/>
    <lineage>
        <taxon>Eukaryota</taxon>
        <taxon>Metazoa</taxon>
        <taxon>Ecdysozoa</taxon>
        <taxon>Arthropoda</taxon>
        <taxon>Crustacea</taxon>
        <taxon>Branchiopoda</taxon>
        <taxon>Diplostraca</taxon>
        <taxon>Cladocera</taxon>
        <taxon>Anomopoda</taxon>
        <taxon>Daphniidae</taxon>
        <taxon>Daphnia</taxon>
    </lineage>
</organism>
<comment type="similarity">
    <text evidence="1">Belongs to the metallo-beta-lactamase superfamily. Glyoxalase II family.</text>
</comment>
<dbReference type="AlphaFoldDB" id="A0A8J2RZY4"/>
<dbReference type="FunFam" id="3.60.15.10:FF:000017">
    <property type="entry name" value="Lactamase beta 2"/>
    <property type="match status" value="1"/>
</dbReference>
<dbReference type="Pfam" id="PF17778">
    <property type="entry name" value="WHD_BLACT"/>
    <property type="match status" value="1"/>
</dbReference>
<dbReference type="OrthoDB" id="17458at2759"/>
<evidence type="ECO:0000256" key="2">
    <source>
        <dbReference type="ARBA" id="ARBA00022723"/>
    </source>
</evidence>